<evidence type="ECO:0000313" key="3">
    <source>
        <dbReference type="EMBL" id="MBP1081552.1"/>
    </source>
</evidence>
<keyword evidence="4" id="KW-1185">Reference proteome</keyword>
<organism evidence="3 4">
    <name type="scientific">Bacillus capparidis</name>
    <dbReference type="NCBI Taxonomy" id="1840411"/>
    <lineage>
        <taxon>Bacteria</taxon>
        <taxon>Bacillati</taxon>
        <taxon>Bacillota</taxon>
        <taxon>Bacilli</taxon>
        <taxon>Bacillales</taxon>
        <taxon>Bacillaceae</taxon>
        <taxon>Bacillus</taxon>
    </lineage>
</organism>
<dbReference type="PANTHER" id="PTHR34976:SF2">
    <property type="entry name" value="TYPE VII SECRETION SYSTEM PROTEIN ESSD"/>
    <property type="match status" value="1"/>
</dbReference>
<proteinExistence type="inferred from homology"/>
<protein>
    <submittedName>
        <fullName evidence="3">Ribonuclease toxin of YeeF-YezG toxin-antitoxin module</fullName>
    </submittedName>
</protein>
<dbReference type="PROSITE" id="PS51756">
    <property type="entry name" value="LXG"/>
    <property type="match status" value="1"/>
</dbReference>
<sequence length="206" mass="23715">MTKIFEADALISAMEKRSNEYQEFKEKLLTLKKAFLELADLESFQGKGANAIKSFYQEQAVGVDGWIDLVDEQLAFLDSASGYLEDENVSGNTVVHLPFLEDELSNGIINAKNMVNEQRSELKETLHKIDDLVTIQPFSKNPFYSAINDADRKLRRAREAVQKVDHQLESEYQSSEANQEYVRDFFQQICKIDLFLICCRMLRNID</sequence>
<comment type="caution">
    <text evidence="3">The sequence shown here is derived from an EMBL/GenBank/DDBJ whole genome shotgun (WGS) entry which is preliminary data.</text>
</comment>
<name>A0ABS4CXG5_9BACI</name>
<gene>
    <name evidence="3" type="ORF">JOC74_002045</name>
</gene>
<accession>A0ABS4CXG5</accession>
<evidence type="ECO:0000256" key="1">
    <source>
        <dbReference type="ARBA" id="ARBA00034117"/>
    </source>
</evidence>
<dbReference type="InterPro" id="IPR006829">
    <property type="entry name" value="LXG_dom"/>
</dbReference>
<reference evidence="3 4" key="1">
    <citation type="submission" date="2021-01" db="EMBL/GenBank/DDBJ databases">
        <title>Genomic Encyclopedia of Type Strains, Phase IV (KMG-IV): sequencing the most valuable type-strain genomes for metagenomic binning, comparative biology and taxonomic classification.</title>
        <authorList>
            <person name="Goeker M."/>
        </authorList>
    </citation>
    <scope>NUCLEOTIDE SEQUENCE [LARGE SCALE GENOMIC DNA]</scope>
    <source>
        <strain evidence="3 4">DSM 103394</strain>
    </source>
</reference>
<dbReference type="InterPro" id="IPR051768">
    <property type="entry name" value="Bact_secretion_toxin"/>
</dbReference>
<dbReference type="RefSeq" id="WP_053604423.1">
    <property type="nucleotide sequence ID" value="NZ_JAFDST010000002.1"/>
</dbReference>
<dbReference type="Pfam" id="PF04740">
    <property type="entry name" value="LXG"/>
    <property type="match status" value="1"/>
</dbReference>
<evidence type="ECO:0000313" key="4">
    <source>
        <dbReference type="Proteomes" id="UP000674416"/>
    </source>
</evidence>
<dbReference type="PANTHER" id="PTHR34976">
    <property type="entry name" value="RIBONUCLEASE YQCG-RELATED"/>
    <property type="match status" value="1"/>
</dbReference>
<comment type="similarity">
    <text evidence="1">In the N-terminal section; belongs to the LXG family.</text>
</comment>
<evidence type="ECO:0000259" key="2">
    <source>
        <dbReference type="PROSITE" id="PS51756"/>
    </source>
</evidence>
<dbReference type="EMBL" id="JAFDST010000002">
    <property type="protein sequence ID" value="MBP1081552.1"/>
    <property type="molecule type" value="Genomic_DNA"/>
</dbReference>
<feature type="domain" description="LXG" evidence="2">
    <location>
        <begin position="1"/>
        <end position="206"/>
    </location>
</feature>
<dbReference type="Proteomes" id="UP000674416">
    <property type="component" value="Unassembled WGS sequence"/>
</dbReference>